<evidence type="ECO:0000313" key="14">
    <source>
        <dbReference type="Proteomes" id="UP000176604"/>
    </source>
</evidence>
<dbReference type="PANTHER" id="PTHR48077">
    <property type="entry name" value="TRYPTOPHAN SYNTHASE-RELATED"/>
    <property type="match status" value="1"/>
</dbReference>
<dbReference type="GO" id="GO:0004834">
    <property type="term" value="F:tryptophan synthase activity"/>
    <property type="evidence" value="ECO:0007669"/>
    <property type="project" value="UniProtKB-UniRule"/>
</dbReference>
<sequence length="444" mass="48756">MKKNTNIFFATPYDADAQGHFGNFGGRYVPENLMPALLELERAYEAVKKDPAFLEELMDLYKNYSGRPTPLYHAKNLSTHLGGAQIYIKNEGMNLTGAHKINHALGQALLAKRMGKKRVIAETGAGQHGLAVATVAAKFGFECIVYMGEVDYERQRPNVFWMEQLGACVVPVTHGTKRLKDAVTAAIQDWITHVSDSYYLLGSALGPHPYPSIVRDFQTIVGLEVREQLKEHTGRELPDVVVACVGGGSNSIGIFNTFLEEESVQLIGVEAGGRGIDTIGEHATRLAHNPQLGVVEGYKSYFLQNADGQIQPTHSISAGLDYAGIGPEHGLLYQKGRVQYVSATDTEVLDAFQLLAKKEGLFPALESAHAVAHAMKLAPTLPKEKVIVVNMSGRGDKDLFILGEVFGGENWQDYLKRKSTPSSSRTEILDLDCQRQMSLRLEIK</sequence>
<accession>A0A1F7UNB7</accession>
<evidence type="ECO:0000256" key="1">
    <source>
        <dbReference type="ARBA" id="ARBA00001933"/>
    </source>
</evidence>
<dbReference type="UniPathway" id="UPA00035">
    <property type="reaction ID" value="UER00044"/>
</dbReference>
<evidence type="ECO:0000259" key="12">
    <source>
        <dbReference type="Pfam" id="PF00291"/>
    </source>
</evidence>
<evidence type="ECO:0000256" key="4">
    <source>
        <dbReference type="ARBA" id="ARBA00011270"/>
    </source>
</evidence>
<protein>
    <recommendedName>
        <fullName evidence="11">Tryptophan synthase beta chain</fullName>
        <ecNumber evidence="11">4.2.1.20</ecNumber>
    </recommendedName>
</protein>
<reference evidence="13 14" key="1">
    <citation type="journal article" date="2016" name="Nat. Commun.">
        <title>Thousands of microbial genomes shed light on interconnected biogeochemical processes in an aquifer system.</title>
        <authorList>
            <person name="Anantharaman K."/>
            <person name="Brown C.T."/>
            <person name="Hug L.A."/>
            <person name="Sharon I."/>
            <person name="Castelle C.J."/>
            <person name="Probst A.J."/>
            <person name="Thomas B.C."/>
            <person name="Singh A."/>
            <person name="Wilkins M.J."/>
            <person name="Karaoz U."/>
            <person name="Brodie E.L."/>
            <person name="Williams K.H."/>
            <person name="Hubbard S.S."/>
            <person name="Banfield J.F."/>
        </authorList>
    </citation>
    <scope>NUCLEOTIDE SEQUENCE [LARGE SCALE GENOMIC DNA]</scope>
</reference>
<keyword evidence="9 11" id="KW-0456">Lyase</keyword>
<organism evidence="13 14">
    <name type="scientific">Candidatus Uhrbacteria bacterium RIFCSPHIGHO2_12_FULL_54_23</name>
    <dbReference type="NCBI Taxonomy" id="1802397"/>
    <lineage>
        <taxon>Bacteria</taxon>
        <taxon>Candidatus Uhriibacteriota</taxon>
    </lineage>
</organism>
<evidence type="ECO:0000256" key="7">
    <source>
        <dbReference type="ARBA" id="ARBA00022898"/>
    </source>
</evidence>
<keyword evidence="7 11" id="KW-0663">Pyridoxal phosphate</keyword>
<evidence type="ECO:0000256" key="5">
    <source>
        <dbReference type="ARBA" id="ARBA00022605"/>
    </source>
</evidence>
<dbReference type="GO" id="GO:0005737">
    <property type="term" value="C:cytoplasm"/>
    <property type="evidence" value="ECO:0007669"/>
    <property type="project" value="TreeGrafter"/>
</dbReference>
<dbReference type="FunFam" id="3.40.50.1100:FF:000004">
    <property type="entry name" value="Tryptophan synthase beta chain"/>
    <property type="match status" value="1"/>
</dbReference>
<dbReference type="STRING" id="1802397.A3J43_01560"/>
<proteinExistence type="inferred from homology"/>
<comment type="subunit">
    <text evidence="4 11">Tetramer of two alpha and two beta chains.</text>
</comment>
<dbReference type="NCBIfam" id="TIGR00263">
    <property type="entry name" value="trpB"/>
    <property type="match status" value="1"/>
</dbReference>
<feature type="domain" description="Tryptophan synthase beta chain-like PALP" evidence="12">
    <location>
        <begin position="66"/>
        <end position="393"/>
    </location>
</feature>
<feature type="modified residue" description="N6-(pyridoxal phosphate)lysine" evidence="11">
    <location>
        <position position="100"/>
    </location>
</feature>
<dbReference type="InterPro" id="IPR023026">
    <property type="entry name" value="Trp_synth_beta/beta-like"/>
</dbReference>
<dbReference type="InterPro" id="IPR006654">
    <property type="entry name" value="Trp_synth_beta"/>
</dbReference>
<evidence type="ECO:0000256" key="8">
    <source>
        <dbReference type="ARBA" id="ARBA00023141"/>
    </source>
</evidence>
<dbReference type="Gene3D" id="3.40.50.1100">
    <property type="match status" value="2"/>
</dbReference>
<comment type="function">
    <text evidence="11">The beta subunit is responsible for the synthesis of L-tryptophan from indole and L-serine.</text>
</comment>
<dbReference type="Pfam" id="PF00291">
    <property type="entry name" value="PALP"/>
    <property type="match status" value="1"/>
</dbReference>
<keyword evidence="6 11" id="KW-0822">Tryptophan biosynthesis</keyword>
<evidence type="ECO:0000313" key="13">
    <source>
        <dbReference type="EMBL" id="OGL79254.1"/>
    </source>
</evidence>
<gene>
    <name evidence="11" type="primary">trpB</name>
    <name evidence="13" type="ORF">A3J43_01560</name>
</gene>
<comment type="similarity">
    <text evidence="3 11">Belongs to the TrpB family.</text>
</comment>
<evidence type="ECO:0000256" key="2">
    <source>
        <dbReference type="ARBA" id="ARBA00004733"/>
    </source>
</evidence>
<dbReference type="AlphaFoldDB" id="A0A1F7UNB7"/>
<evidence type="ECO:0000256" key="3">
    <source>
        <dbReference type="ARBA" id="ARBA00009982"/>
    </source>
</evidence>
<comment type="pathway">
    <text evidence="2 11">Amino-acid biosynthesis; L-tryptophan biosynthesis; L-tryptophan from chorismate: step 5/5.</text>
</comment>
<keyword evidence="8 11" id="KW-0057">Aromatic amino acid biosynthesis</keyword>
<dbReference type="PIRSF" id="PIRSF001413">
    <property type="entry name" value="Trp_syn_beta"/>
    <property type="match status" value="1"/>
</dbReference>
<dbReference type="HAMAP" id="MF_00133">
    <property type="entry name" value="Trp_synth_beta"/>
    <property type="match status" value="1"/>
</dbReference>
<comment type="cofactor">
    <cofactor evidence="1 11">
        <name>pyridoxal 5'-phosphate</name>
        <dbReference type="ChEBI" id="CHEBI:597326"/>
    </cofactor>
</comment>
<dbReference type="EMBL" id="MGEF01000014">
    <property type="protein sequence ID" value="OGL79254.1"/>
    <property type="molecule type" value="Genomic_DNA"/>
</dbReference>
<dbReference type="InterPro" id="IPR036052">
    <property type="entry name" value="TrpB-like_PALP_sf"/>
</dbReference>
<dbReference type="PANTHER" id="PTHR48077:SF3">
    <property type="entry name" value="TRYPTOPHAN SYNTHASE"/>
    <property type="match status" value="1"/>
</dbReference>
<comment type="catalytic activity">
    <reaction evidence="10 11">
        <text>(1S,2R)-1-C-(indol-3-yl)glycerol 3-phosphate + L-serine = D-glyceraldehyde 3-phosphate + L-tryptophan + H2O</text>
        <dbReference type="Rhea" id="RHEA:10532"/>
        <dbReference type="ChEBI" id="CHEBI:15377"/>
        <dbReference type="ChEBI" id="CHEBI:33384"/>
        <dbReference type="ChEBI" id="CHEBI:57912"/>
        <dbReference type="ChEBI" id="CHEBI:58866"/>
        <dbReference type="ChEBI" id="CHEBI:59776"/>
        <dbReference type="EC" id="4.2.1.20"/>
    </reaction>
</comment>
<name>A0A1F7UNB7_9BACT</name>
<dbReference type="CDD" id="cd06446">
    <property type="entry name" value="Trp-synth_B"/>
    <property type="match status" value="1"/>
</dbReference>
<dbReference type="SUPFAM" id="SSF53686">
    <property type="entry name" value="Tryptophan synthase beta subunit-like PLP-dependent enzymes"/>
    <property type="match status" value="1"/>
</dbReference>
<comment type="caution">
    <text evidence="13">The sequence shown here is derived from an EMBL/GenBank/DDBJ whole genome shotgun (WGS) entry which is preliminary data.</text>
</comment>
<dbReference type="EC" id="4.2.1.20" evidence="11"/>
<evidence type="ECO:0000256" key="6">
    <source>
        <dbReference type="ARBA" id="ARBA00022822"/>
    </source>
</evidence>
<keyword evidence="5 11" id="KW-0028">Amino-acid biosynthesis</keyword>
<evidence type="ECO:0000256" key="10">
    <source>
        <dbReference type="ARBA" id="ARBA00049047"/>
    </source>
</evidence>
<dbReference type="InterPro" id="IPR001926">
    <property type="entry name" value="TrpB-like_PALP"/>
</dbReference>
<evidence type="ECO:0000256" key="11">
    <source>
        <dbReference type="HAMAP-Rule" id="MF_00133"/>
    </source>
</evidence>
<dbReference type="Proteomes" id="UP000176604">
    <property type="component" value="Unassembled WGS sequence"/>
</dbReference>
<evidence type="ECO:0000256" key="9">
    <source>
        <dbReference type="ARBA" id="ARBA00023239"/>
    </source>
</evidence>